<keyword evidence="1" id="KW-0805">Transcription regulation</keyword>
<dbReference type="GO" id="GO:0003700">
    <property type="term" value="F:DNA-binding transcription factor activity"/>
    <property type="evidence" value="ECO:0007669"/>
    <property type="project" value="InterPro"/>
</dbReference>
<evidence type="ECO:0000259" key="4">
    <source>
        <dbReference type="PROSITE" id="PS50949"/>
    </source>
</evidence>
<dbReference type="Pfam" id="PF07729">
    <property type="entry name" value="FCD"/>
    <property type="match status" value="1"/>
</dbReference>
<keyword evidence="3" id="KW-0804">Transcription</keyword>
<dbReference type="CDD" id="cd07377">
    <property type="entry name" value="WHTH_GntR"/>
    <property type="match status" value="1"/>
</dbReference>
<evidence type="ECO:0000256" key="1">
    <source>
        <dbReference type="ARBA" id="ARBA00023015"/>
    </source>
</evidence>
<proteinExistence type="predicted"/>
<dbReference type="Proteomes" id="UP000199435">
    <property type="component" value="Unassembled WGS sequence"/>
</dbReference>
<feature type="domain" description="HTH gntR-type" evidence="4">
    <location>
        <begin position="14"/>
        <end position="81"/>
    </location>
</feature>
<name>A0A1C3W890_9HYPH</name>
<dbReference type="STRING" id="411945.GA0061102_102440"/>
<evidence type="ECO:0000313" key="6">
    <source>
        <dbReference type="Proteomes" id="UP000199435"/>
    </source>
</evidence>
<dbReference type="Gene3D" id="1.10.10.10">
    <property type="entry name" value="Winged helix-like DNA-binding domain superfamily/Winged helix DNA-binding domain"/>
    <property type="match status" value="1"/>
</dbReference>
<dbReference type="InterPro" id="IPR011711">
    <property type="entry name" value="GntR_C"/>
</dbReference>
<dbReference type="InterPro" id="IPR036390">
    <property type="entry name" value="WH_DNA-bd_sf"/>
</dbReference>
<dbReference type="RefSeq" id="WP_092852093.1">
    <property type="nucleotide sequence ID" value="NZ_FMAH01000024.1"/>
</dbReference>
<dbReference type="InterPro" id="IPR036388">
    <property type="entry name" value="WH-like_DNA-bd_sf"/>
</dbReference>
<accession>A0A1C3W890</accession>
<organism evidence="5 6">
    <name type="scientific">Rhizobium miluonense</name>
    <dbReference type="NCBI Taxonomy" id="411945"/>
    <lineage>
        <taxon>Bacteria</taxon>
        <taxon>Pseudomonadati</taxon>
        <taxon>Pseudomonadota</taxon>
        <taxon>Alphaproteobacteria</taxon>
        <taxon>Hyphomicrobiales</taxon>
        <taxon>Rhizobiaceae</taxon>
        <taxon>Rhizobium/Agrobacterium group</taxon>
        <taxon>Rhizobium</taxon>
    </lineage>
</organism>
<dbReference type="Pfam" id="PF00392">
    <property type="entry name" value="GntR"/>
    <property type="match status" value="1"/>
</dbReference>
<dbReference type="GO" id="GO:0003677">
    <property type="term" value="F:DNA binding"/>
    <property type="evidence" value="ECO:0007669"/>
    <property type="project" value="UniProtKB-KW"/>
</dbReference>
<sequence length="230" mass="25604">MPNAKPAKVVAIGESVGPQVYRILRERIIQAELLPGERLSESDAAKSLSVSRQPVREAFIKLSEEGLVQVLPQRGTFVTKISVASVMDVRFVREAIEADIVRLVAEGHAPETIAELRRQLAEQRKVPHDDRAAFLRLDELFHHTLAAAAGKAYAWSVIESVKAQMDRVRFLSVDDLHIGRLIEQHERIVDGIAAGDKAAAEEAIRLHLREILTSLPEIARSRAELFDDTE</sequence>
<dbReference type="PROSITE" id="PS50949">
    <property type="entry name" value="HTH_GNTR"/>
    <property type="match status" value="1"/>
</dbReference>
<dbReference type="OrthoDB" id="9788098at2"/>
<dbReference type="InterPro" id="IPR000524">
    <property type="entry name" value="Tscrpt_reg_HTH_GntR"/>
</dbReference>
<dbReference type="Gene3D" id="1.20.120.530">
    <property type="entry name" value="GntR ligand-binding domain-like"/>
    <property type="match status" value="1"/>
</dbReference>
<dbReference type="AlphaFoldDB" id="A0A1C3W890"/>
<dbReference type="InterPro" id="IPR008920">
    <property type="entry name" value="TF_FadR/GntR_C"/>
</dbReference>
<evidence type="ECO:0000313" key="5">
    <source>
        <dbReference type="EMBL" id="SCB35944.1"/>
    </source>
</evidence>
<protein>
    <submittedName>
        <fullName evidence="5">DNA-binding transcriptional regulator, GntR family</fullName>
    </submittedName>
</protein>
<reference evidence="6" key="1">
    <citation type="submission" date="2016-08" db="EMBL/GenBank/DDBJ databases">
        <authorList>
            <person name="Varghese N."/>
            <person name="Submissions Spin"/>
        </authorList>
    </citation>
    <scope>NUCLEOTIDE SEQUENCE [LARGE SCALE GENOMIC DNA]</scope>
    <source>
        <strain evidence="6">HAMBI 2971</strain>
    </source>
</reference>
<keyword evidence="6" id="KW-1185">Reference proteome</keyword>
<keyword evidence="2 5" id="KW-0238">DNA-binding</keyword>
<dbReference type="SMART" id="SM00895">
    <property type="entry name" value="FCD"/>
    <property type="match status" value="1"/>
</dbReference>
<dbReference type="SMART" id="SM00345">
    <property type="entry name" value="HTH_GNTR"/>
    <property type="match status" value="1"/>
</dbReference>
<gene>
    <name evidence="5" type="ORF">GA0061102_102440</name>
</gene>
<evidence type="ECO:0000256" key="2">
    <source>
        <dbReference type="ARBA" id="ARBA00023125"/>
    </source>
</evidence>
<dbReference type="PANTHER" id="PTHR43537">
    <property type="entry name" value="TRANSCRIPTIONAL REGULATOR, GNTR FAMILY"/>
    <property type="match status" value="1"/>
</dbReference>
<evidence type="ECO:0000256" key="3">
    <source>
        <dbReference type="ARBA" id="ARBA00023163"/>
    </source>
</evidence>
<dbReference type="EMBL" id="FMAH01000024">
    <property type="protein sequence ID" value="SCB35944.1"/>
    <property type="molecule type" value="Genomic_DNA"/>
</dbReference>
<dbReference type="PANTHER" id="PTHR43537:SF6">
    <property type="entry name" value="HTH-TYPE TRANSCRIPTIONAL REPRESSOR RSPR"/>
    <property type="match status" value="1"/>
</dbReference>
<dbReference type="SUPFAM" id="SSF48008">
    <property type="entry name" value="GntR ligand-binding domain-like"/>
    <property type="match status" value="1"/>
</dbReference>
<dbReference type="SUPFAM" id="SSF46785">
    <property type="entry name" value="Winged helix' DNA-binding domain"/>
    <property type="match status" value="1"/>
</dbReference>